<name>A0AAV5CCC2_ELECO</name>
<comment type="caution">
    <text evidence="2">The sequence shown here is derived from an EMBL/GenBank/DDBJ whole genome shotgun (WGS) entry which is preliminary data.</text>
</comment>
<evidence type="ECO:0000313" key="2">
    <source>
        <dbReference type="EMBL" id="GJM95739.1"/>
    </source>
</evidence>
<dbReference type="InterPro" id="IPR007021">
    <property type="entry name" value="DUF659"/>
</dbReference>
<protein>
    <recommendedName>
        <fullName evidence="1">DUF659 domain-containing protein</fullName>
    </recommendedName>
</protein>
<keyword evidence="3" id="KW-1185">Reference proteome</keyword>
<sequence>MDERKHMDALIAIAFYSGGIAFNFARNPYLQEAFTYACSNDLKDNCEGDVKTKEHIADKLRFVIEEVGRKNVVQIINDNAANCKGEAQMIKNFSMNHGMRLSIYIEFSPLK</sequence>
<dbReference type="Proteomes" id="UP001054889">
    <property type="component" value="Unassembled WGS sequence"/>
</dbReference>
<evidence type="ECO:0000313" key="3">
    <source>
        <dbReference type="Proteomes" id="UP001054889"/>
    </source>
</evidence>
<dbReference type="EMBL" id="BQKI01000006">
    <property type="protein sequence ID" value="GJM95739.1"/>
    <property type="molecule type" value="Genomic_DNA"/>
</dbReference>
<evidence type="ECO:0000259" key="1">
    <source>
        <dbReference type="Pfam" id="PF04937"/>
    </source>
</evidence>
<reference evidence="2" key="2">
    <citation type="submission" date="2021-12" db="EMBL/GenBank/DDBJ databases">
        <title>Resequencing data analysis of finger millet.</title>
        <authorList>
            <person name="Hatakeyama M."/>
            <person name="Aluri S."/>
            <person name="Balachadran M.T."/>
            <person name="Sivarajan S.R."/>
            <person name="Poveda L."/>
            <person name="Shimizu-Inatsugi R."/>
            <person name="Schlapbach R."/>
            <person name="Sreeman S.M."/>
            <person name="Shimizu K.K."/>
        </authorList>
    </citation>
    <scope>NUCLEOTIDE SEQUENCE</scope>
</reference>
<organism evidence="2 3">
    <name type="scientific">Eleusine coracana subsp. coracana</name>
    <dbReference type="NCBI Taxonomy" id="191504"/>
    <lineage>
        <taxon>Eukaryota</taxon>
        <taxon>Viridiplantae</taxon>
        <taxon>Streptophyta</taxon>
        <taxon>Embryophyta</taxon>
        <taxon>Tracheophyta</taxon>
        <taxon>Spermatophyta</taxon>
        <taxon>Magnoliopsida</taxon>
        <taxon>Liliopsida</taxon>
        <taxon>Poales</taxon>
        <taxon>Poaceae</taxon>
        <taxon>PACMAD clade</taxon>
        <taxon>Chloridoideae</taxon>
        <taxon>Cynodonteae</taxon>
        <taxon>Eleusininae</taxon>
        <taxon>Eleusine</taxon>
    </lineage>
</organism>
<accession>A0AAV5CCC2</accession>
<dbReference type="AlphaFoldDB" id="A0AAV5CCC2"/>
<dbReference type="Pfam" id="PF04937">
    <property type="entry name" value="DUF659"/>
    <property type="match status" value="1"/>
</dbReference>
<reference evidence="2" key="1">
    <citation type="journal article" date="2018" name="DNA Res.">
        <title>Multiple hybrid de novo genome assembly of finger millet, an orphan allotetraploid crop.</title>
        <authorList>
            <person name="Hatakeyama M."/>
            <person name="Aluri S."/>
            <person name="Balachadran M.T."/>
            <person name="Sivarajan S.R."/>
            <person name="Patrignani A."/>
            <person name="Gruter S."/>
            <person name="Poveda L."/>
            <person name="Shimizu-Inatsugi R."/>
            <person name="Baeten J."/>
            <person name="Francoijs K.J."/>
            <person name="Nataraja K.N."/>
            <person name="Reddy Y.A.N."/>
            <person name="Phadnis S."/>
            <person name="Ravikumar R.L."/>
            <person name="Schlapbach R."/>
            <person name="Sreeman S.M."/>
            <person name="Shimizu K.K."/>
        </authorList>
    </citation>
    <scope>NUCLEOTIDE SEQUENCE</scope>
</reference>
<gene>
    <name evidence="2" type="primary">ga12517</name>
    <name evidence="2" type="ORF">PR202_ga12517</name>
</gene>
<feature type="domain" description="DUF659" evidence="1">
    <location>
        <begin position="46"/>
        <end position="93"/>
    </location>
</feature>
<proteinExistence type="predicted"/>